<evidence type="ECO:0000313" key="2">
    <source>
        <dbReference type="EMBL" id="ADM09809.1"/>
    </source>
</evidence>
<dbReference type="SUPFAM" id="SSF54637">
    <property type="entry name" value="Thioesterase/thiol ester dehydrase-isomerase"/>
    <property type="match status" value="1"/>
</dbReference>
<dbReference type="EMBL" id="CP002156">
    <property type="protein sequence ID" value="ADM09809.1"/>
    <property type="molecule type" value="Genomic_DNA"/>
</dbReference>
<accession>E0TC16</accession>
<dbReference type="Pfam" id="PF03061">
    <property type="entry name" value="4HBT"/>
    <property type="match status" value="1"/>
</dbReference>
<proteinExistence type="predicted"/>
<dbReference type="Proteomes" id="UP000001302">
    <property type="component" value="Chromosome"/>
</dbReference>
<reference evidence="2 3" key="2">
    <citation type="journal article" date="2011" name="J. Bacteriol.">
        <title>Complete genome sequence of strain HTCC2503T of Parvularcula bermudensis, the type species of the order "Parvularculales" in the class Alphaproteobacteria.</title>
        <authorList>
            <person name="Oh H.M."/>
            <person name="Kang I."/>
            <person name="Vergin K.L."/>
            <person name="Kang D."/>
            <person name="Rhee K.H."/>
            <person name="Giovannoni S.J."/>
            <person name="Cho J.C."/>
        </authorList>
    </citation>
    <scope>NUCLEOTIDE SEQUENCE [LARGE SCALE GENOMIC DNA]</scope>
    <source>
        <strain evidence="3">ATCC BAA-594 / HTCC2503 / KCTC 12087</strain>
    </source>
</reference>
<dbReference type="eggNOG" id="COG2050">
    <property type="taxonomic scope" value="Bacteria"/>
</dbReference>
<dbReference type="HOGENOM" id="CLU_1747863_0_0_5"/>
<name>E0TC16_PARBH</name>
<dbReference type="OrthoDB" id="9813158at2"/>
<dbReference type="STRING" id="314260.PB2503_08769"/>
<keyword evidence="3" id="KW-1185">Reference proteome</keyword>
<dbReference type="InterPro" id="IPR006683">
    <property type="entry name" value="Thioestr_dom"/>
</dbReference>
<dbReference type="InterPro" id="IPR029069">
    <property type="entry name" value="HotDog_dom_sf"/>
</dbReference>
<dbReference type="RefSeq" id="WP_013300783.1">
    <property type="nucleotide sequence ID" value="NC_014414.1"/>
</dbReference>
<protein>
    <recommendedName>
        <fullName evidence="1">Thioesterase domain-containing protein</fullName>
    </recommendedName>
</protein>
<dbReference type="CDD" id="cd03443">
    <property type="entry name" value="PaaI_thioesterase"/>
    <property type="match status" value="1"/>
</dbReference>
<sequence length="149" mass="16136">MTDDFFPPANDAAIARIDDWRDRSSVLQWLAFSASIDDDGLLYRLSFAEHHIGNPAIRAIHGGVVSSFLQVCALAEIRGRGGPTITAKPVSVHCDFLRPAKGEDLLGRAVVIQRGTRLVFLELTGFQSDAGKPVAKANVAIRLHTDDTA</sequence>
<dbReference type="AlphaFoldDB" id="E0TC16"/>
<evidence type="ECO:0000313" key="3">
    <source>
        <dbReference type="Proteomes" id="UP000001302"/>
    </source>
</evidence>
<gene>
    <name evidence="2" type="ordered locus">PB2503_08769</name>
</gene>
<dbReference type="KEGG" id="pbr:PB2503_08769"/>
<dbReference type="GO" id="GO:0016790">
    <property type="term" value="F:thiolester hydrolase activity"/>
    <property type="evidence" value="ECO:0007669"/>
    <property type="project" value="UniProtKB-ARBA"/>
</dbReference>
<evidence type="ECO:0000259" key="1">
    <source>
        <dbReference type="Pfam" id="PF03061"/>
    </source>
</evidence>
<feature type="domain" description="Thioesterase" evidence="1">
    <location>
        <begin position="60"/>
        <end position="131"/>
    </location>
</feature>
<dbReference type="Gene3D" id="3.10.129.10">
    <property type="entry name" value="Hotdog Thioesterase"/>
    <property type="match status" value="1"/>
</dbReference>
<organism evidence="2 3">
    <name type="scientific">Parvularcula bermudensis (strain ATCC BAA-594 / HTCC2503 / KCTC 12087)</name>
    <dbReference type="NCBI Taxonomy" id="314260"/>
    <lineage>
        <taxon>Bacteria</taxon>
        <taxon>Pseudomonadati</taxon>
        <taxon>Pseudomonadota</taxon>
        <taxon>Alphaproteobacteria</taxon>
        <taxon>Parvularculales</taxon>
        <taxon>Parvularculaceae</taxon>
        <taxon>Parvularcula</taxon>
    </lineage>
</organism>
<reference evidence="3" key="1">
    <citation type="submission" date="2010-08" db="EMBL/GenBank/DDBJ databases">
        <title>Genome sequence of Parvularcula bermudensis HTCC2503.</title>
        <authorList>
            <person name="Kang D.-M."/>
            <person name="Oh H.-M."/>
            <person name="Cho J.-C."/>
        </authorList>
    </citation>
    <scope>NUCLEOTIDE SEQUENCE [LARGE SCALE GENOMIC DNA]</scope>
    <source>
        <strain evidence="3">ATCC BAA-594 / HTCC2503 / KCTC 12087</strain>
    </source>
</reference>